<proteinExistence type="inferred from homology"/>
<feature type="region of interest" description="Disordered" evidence="9">
    <location>
        <begin position="540"/>
        <end position="574"/>
    </location>
</feature>
<evidence type="ECO:0000313" key="11">
    <source>
        <dbReference type="WBParaSite" id="PSAMB.scaffold4150size15527.g23654.t1"/>
    </source>
</evidence>
<evidence type="ECO:0000256" key="1">
    <source>
        <dbReference type="ARBA" id="ARBA00004395"/>
    </source>
</evidence>
<evidence type="ECO:0000256" key="5">
    <source>
        <dbReference type="ARBA" id="ARBA00022927"/>
    </source>
</evidence>
<protein>
    <recommendedName>
        <fullName evidence="3">Conserved oligomeric Golgi complex subunit 8</fullName>
    </recommendedName>
    <alternativeName>
        <fullName evidence="8">Component of oligomeric Golgi complex 8</fullName>
    </alternativeName>
</protein>
<feature type="compositionally biased region" description="Low complexity" evidence="9">
    <location>
        <begin position="540"/>
        <end position="550"/>
    </location>
</feature>
<dbReference type="GO" id="GO:0015031">
    <property type="term" value="P:protein transport"/>
    <property type="evidence" value="ECO:0007669"/>
    <property type="project" value="UniProtKB-KW"/>
</dbReference>
<keyword evidence="10" id="KW-1185">Reference proteome</keyword>
<sequence>MSFDDWAMKKLFGPNADHKLADPEFSQYLQELSSFSADKLALEPRRLADEKLSLQDETENLAFANYKTFIQAANCSKDIYDDFTLIENHLDTVVSRLPNLSSECRDFLQEAQKVGGRRAADSLALNKHSQLLEILEMPQVMDTCVRAGYWEEALELAQYVTKLQRRLGHIAVIQNVAEEVSAQRQLLLDQLLDQLHTQLNLPQCLKVVGYLRRLNVFTESELRIKFLLARDAWFRSLLAVLPLDDPYQHATKVIELSRVHLFDIVTQYKAVFSDDDPFQVAVLPAGQRETLPTHLPAILHSWMHEKVQRFLEMLQTDLQRGVGGRLDSLLAQTMYFGLSFGRVGADFRSLAAPLFEHAAFSDFSSAVDSATARLLNAMVTNFLPDVHPGSHKAASSAMSTSEGKQDLSPPMTLMDWTPLAVYCNTLLGSFNTIRVCLPLTLAPRVARSLQDSLLTIVTTLATSAHQGFQQLSRDNQAKLRAVCALLTDDLTLFLNRCLEALFPTKAIATILGVGVGQASELKGSRVDVQSIREPLLGYLPTPTFTQPPSSTEEEIVTSSQPSVSDEQHVVSLNE</sequence>
<dbReference type="AlphaFoldDB" id="A0A914WIT2"/>
<evidence type="ECO:0000256" key="9">
    <source>
        <dbReference type="SAM" id="MobiDB-lite"/>
    </source>
</evidence>
<evidence type="ECO:0000256" key="7">
    <source>
        <dbReference type="ARBA" id="ARBA00023136"/>
    </source>
</evidence>
<dbReference type="SUPFAM" id="SSF74788">
    <property type="entry name" value="Cullin repeat-like"/>
    <property type="match status" value="1"/>
</dbReference>
<dbReference type="GO" id="GO:0017119">
    <property type="term" value="C:Golgi transport complex"/>
    <property type="evidence" value="ECO:0007669"/>
    <property type="project" value="InterPro"/>
</dbReference>
<feature type="compositionally biased region" description="Polar residues" evidence="9">
    <location>
        <begin position="556"/>
        <end position="574"/>
    </location>
</feature>
<dbReference type="WBParaSite" id="PSAMB.scaffold4150size15527.g23654.t1">
    <property type="protein sequence ID" value="PSAMB.scaffold4150size15527.g23654.t1"/>
    <property type="gene ID" value="PSAMB.scaffold4150size15527.g23654"/>
</dbReference>
<evidence type="ECO:0000256" key="2">
    <source>
        <dbReference type="ARBA" id="ARBA00006419"/>
    </source>
</evidence>
<evidence type="ECO:0000256" key="6">
    <source>
        <dbReference type="ARBA" id="ARBA00023034"/>
    </source>
</evidence>
<evidence type="ECO:0000256" key="3">
    <source>
        <dbReference type="ARBA" id="ARBA00020983"/>
    </source>
</evidence>
<dbReference type="InterPro" id="IPR016159">
    <property type="entry name" value="Cullin_repeat-like_dom_sf"/>
</dbReference>
<dbReference type="GO" id="GO:0006891">
    <property type="term" value="P:intra-Golgi vesicle-mediated transport"/>
    <property type="evidence" value="ECO:0007669"/>
    <property type="project" value="TreeGrafter"/>
</dbReference>
<dbReference type="PANTHER" id="PTHR21311">
    <property type="entry name" value="CONSERVED OLIGOMERIC GOLGI COMPLEX COMPONENT 8"/>
    <property type="match status" value="1"/>
</dbReference>
<dbReference type="Pfam" id="PF04124">
    <property type="entry name" value="Dor1"/>
    <property type="match status" value="1"/>
</dbReference>
<dbReference type="InterPro" id="IPR007255">
    <property type="entry name" value="COG8"/>
</dbReference>
<dbReference type="GO" id="GO:0000139">
    <property type="term" value="C:Golgi membrane"/>
    <property type="evidence" value="ECO:0007669"/>
    <property type="project" value="UniProtKB-SubCell"/>
</dbReference>
<evidence type="ECO:0000313" key="10">
    <source>
        <dbReference type="Proteomes" id="UP000887566"/>
    </source>
</evidence>
<organism evidence="10 11">
    <name type="scientific">Plectus sambesii</name>
    <dbReference type="NCBI Taxonomy" id="2011161"/>
    <lineage>
        <taxon>Eukaryota</taxon>
        <taxon>Metazoa</taxon>
        <taxon>Ecdysozoa</taxon>
        <taxon>Nematoda</taxon>
        <taxon>Chromadorea</taxon>
        <taxon>Plectida</taxon>
        <taxon>Plectina</taxon>
        <taxon>Plectoidea</taxon>
        <taxon>Plectidae</taxon>
        <taxon>Plectus</taxon>
    </lineage>
</organism>
<name>A0A914WIT2_9BILA</name>
<dbReference type="Proteomes" id="UP000887566">
    <property type="component" value="Unplaced"/>
</dbReference>
<keyword evidence="6" id="KW-0333">Golgi apparatus</keyword>
<keyword evidence="4" id="KW-0813">Transport</keyword>
<keyword evidence="5" id="KW-0653">Protein transport</keyword>
<keyword evidence="7" id="KW-0472">Membrane</keyword>
<evidence type="ECO:0000256" key="8">
    <source>
        <dbReference type="ARBA" id="ARBA00031347"/>
    </source>
</evidence>
<reference evidence="11" key="1">
    <citation type="submission" date="2022-11" db="UniProtKB">
        <authorList>
            <consortium name="WormBaseParasite"/>
        </authorList>
    </citation>
    <scope>IDENTIFICATION</scope>
</reference>
<accession>A0A914WIT2</accession>
<comment type="similarity">
    <text evidence="2">Belongs to the COG8 family.</text>
</comment>
<comment type="subcellular location">
    <subcellularLocation>
        <location evidence="1">Golgi apparatus membrane</location>
        <topology evidence="1">Peripheral membrane protein</topology>
    </subcellularLocation>
</comment>
<evidence type="ECO:0000256" key="4">
    <source>
        <dbReference type="ARBA" id="ARBA00022448"/>
    </source>
</evidence>
<dbReference type="PANTHER" id="PTHR21311:SF0">
    <property type="entry name" value="CONSERVED OLIGOMERIC GOLGI COMPLEX SUBUNIT 8"/>
    <property type="match status" value="1"/>
</dbReference>